<dbReference type="Proteomes" id="UP000317355">
    <property type="component" value="Unassembled WGS sequence"/>
</dbReference>
<dbReference type="AlphaFoldDB" id="A0A558D0G5"/>
<name>A0A558D0G5_9GAMM</name>
<dbReference type="PIRSF" id="PIRSF016548">
    <property type="entry name" value="Rsd_AlgQ"/>
    <property type="match status" value="1"/>
</dbReference>
<dbReference type="STRING" id="1543721.AAY24_15530"/>
<dbReference type="InterPro" id="IPR007448">
    <property type="entry name" value="Sigma70_reg_Rsd_AlgQ"/>
</dbReference>
<accession>A0A558D0G5</accession>
<protein>
    <submittedName>
        <fullName evidence="4">Sigma D regulator</fullName>
    </submittedName>
</protein>
<evidence type="ECO:0000313" key="4">
    <source>
        <dbReference type="EMBL" id="TVT54483.1"/>
    </source>
</evidence>
<evidence type="ECO:0000256" key="1">
    <source>
        <dbReference type="ARBA" id="ARBA00023015"/>
    </source>
</evidence>
<keyword evidence="2 3" id="KW-0804">Transcription</keyword>
<dbReference type="InterPro" id="IPR038309">
    <property type="entry name" value="Rsd/AlgQ_sf"/>
</dbReference>
<reference evidence="4 5" key="1">
    <citation type="submission" date="2019-07" db="EMBL/GenBank/DDBJ databases">
        <title>The pathways for chlorine oxyanion respiration interact through the shared metabolite chlorate.</title>
        <authorList>
            <person name="Barnum T.P."/>
            <person name="Cheng Y."/>
            <person name="Hill K.A."/>
            <person name="Lucas L.N."/>
            <person name="Carlson H.K."/>
            <person name="Coates J.D."/>
        </authorList>
    </citation>
    <scope>NUCLEOTIDE SEQUENCE [LARGE SCALE GENOMIC DNA]</scope>
    <source>
        <strain evidence="4">BK-3</strain>
    </source>
</reference>
<dbReference type="EMBL" id="VMRY01000041">
    <property type="protein sequence ID" value="TVT54483.1"/>
    <property type="molecule type" value="Genomic_DNA"/>
</dbReference>
<dbReference type="Pfam" id="PF04353">
    <property type="entry name" value="Rsd_AlgQ"/>
    <property type="match status" value="1"/>
</dbReference>
<evidence type="ECO:0000256" key="3">
    <source>
        <dbReference type="RuleBase" id="RU004409"/>
    </source>
</evidence>
<sequence length="146" mass="16785">MYSGSGEERRARTKNMVDKWLAERQQMLVLYCKLAGVESFDPDKPEKQLLRDFCQLMVDYVAFGHFEVYDRITSGEERRGEVIKVAEAAYPRISEVTESVVSFNDKYDLADHEQSLEDLATDLSILGEELAGRIELEDKLVKALMR</sequence>
<dbReference type="GO" id="GO:0006355">
    <property type="term" value="P:regulation of DNA-templated transcription"/>
    <property type="evidence" value="ECO:0007669"/>
    <property type="project" value="InterPro"/>
</dbReference>
<keyword evidence="1 3" id="KW-0805">Transcription regulation</keyword>
<evidence type="ECO:0000313" key="5">
    <source>
        <dbReference type="Proteomes" id="UP000317355"/>
    </source>
</evidence>
<dbReference type="Gene3D" id="1.20.120.1370">
    <property type="entry name" value="Regulator of RNA polymerase sigma(70) subunit, domain 4"/>
    <property type="match status" value="1"/>
</dbReference>
<comment type="similarity">
    <text evidence="3">Belongs to the Rsd/AlgQ family.</text>
</comment>
<organism evidence="4 5">
    <name type="scientific">Sedimenticola thiotaurini</name>
    <dbReference type="NCBI Taxonomy" id="1543721"/>
    <lineage>
        <taxon>Bacteria</taxon>
        <taxon>Pseudomonadati</taxon>
        <taxon>Pseudomonadota</taxon>
        <taxon>Gammaproteobacteria</taxon>
        <taxon>Chromatiales</taxon>
        <taxon>Sedimenticolaceae</taxon>
        <taxon>Sedimenticola</taxon>
    </lineage>
</organism>
<gene>
    <name evidence="4" type="ORF">FHK82_09800</name>
</gene>
<comment type="caution">
    <text evidence="4">The sequence shown here is derived from an EMBL/GenBank/DDBJ whole genome shotgun (WGS) entry which is preliminary data.</text>
</comment>
<evidence type="ECO:0000256" key="2">
    <source>
        <dbReference type="ARBA" id="ARBA00023163"/>
    </source>
</evidence>
<proteinExistence type="inferred from homology"/>